<gene>
    <name evidence="7" type="ORF">Esi_0005_0181</name>
</gene>
<dbReference type="InterPro" id="IPR001202">
    <property type="entry name" value="WW_dom"/>
</dbReference>
<feature type="domain" description="WW" evidence="6">
    <location>
        <begin position="38"/>
        <end position="71"/>
    </location>
</feature>
<dbReference type="InterPro" id="IPR036020">
    <property type="entry name" value="WW_dom_sf"/>
</dbReference>
<dbReference type="eggNOG" id="KOG0940">
    <property type="taxonomic scope" value="Eukaryota"/>
</dbReference>
<dbReference type="InterPro" id="IPR051583">
    <property type="entry name" value="YAP1"/>
</dbReference>
<accession>D8LNT3</accession>
<feature type="domain" description="WW" evidence="6">
    <location>
        <begin position="82"/>
        <end position="112"/>
    </location>
</feature>
<dbReference type="GO" id="GO:0035329">
    <property type="term" value="P:hippo signaling"/>
    <property type="evidence" value="ECO:0007669"/>
    <property type="project" value="TreeGrafter"/>
</dbReference>
<feature type="region of interest" description="Disordered" evidence="5">
    <location>
        <begin position="179"/>
        <end position="215"/>
    </location>
</feature>
<organism evidence="7 8">
    <name type="scientific">Ectocarpus siliculosus</name>
    <name type="common">Brown alga</name>
    <name type="synonym">Conferva siliculosa</name>
    <dbReference type="NCBI Taxonomy" id="2880"/>
    <lineage>
        <taxon>Eukaryota</taxon>
        <taxon>Sar</taxon>
        <taxon>Stramenopiles</taxon>
        <taxon>Ochrophyta</taxon>
        <taxon>PX clade</taxon>
        <taxon>Phaeophyceae</taxon>
        <taxon>Ectocarpales</taxon>
        <taxon>Ectocarpaceae</taxon>
        <taxon>Ectocarpus</taxon>
    </lineage>
</organism>
<dbReference type="Pfam" id="PF00397">
    <property type="entry name" value="WW"/>
    <property type="match status" value="3"/>
</dbReference>
<dbReference type="GO" id="GO:0045944">
    <property type="term" value="P:positive regulation of transcription by RNA polymerase II"/>
    <property type="evidence" value="ECO:0007669"/>
    <property type="project" value="TreeGrafter"/>
</dbReference>
<dbReference type="OrthoDB" id="2020426at2759"/>
<feature type="domain" description="WW" evidence="6">
    <location>
        <begin position="5"/>
        <end position="38"/>
    </location>
</feature>
<evidence type="ECO:0000313" key="8">
    <source>
        <dbReference type="Proteomes" id="UP000002630"/>
    </source>
</evidence>
<dbReference type="GO" id="GO:0005634">
    <property type="term" value="C:nucleus"/>
    <property type="evidence" value="ECO:0007669"/>
    <property type="project" value="UniProtKB-SubCell"/>
</dbReference>
<comment type="subcellular location">
    <subcellularLocation>
        <location evidence="2">Cytoplasm</location>
    </subcellularLocation>
    <subcellularLocation>
        <location evidence="1">Nucleus</location>
    </subcellularLocation>
</comment>
<dbReference type="GO" id="GO:0005737">
    <property type="term" value="C:cytoplasm"/>
    <property type="evidence" value="ECO:0007669"/>
    <property type="project" value="UniProtKB-SubCell"/>
</dbReference>
<evidence type="ECO:0000256" key="4">
    <source>
        <dbReference type="ARBA" id="ARBA00023242"/>
    </source>
</evidence>
<evidence type="ECO:0000313" key="7">
    <source>
        <dbReference type="EMBL" id="CBN78293.1"/>
    </source>
</evidence>
<keyword evidence="3" id="KW-0963">Cytoplasm</keyword>
<dbReference type="CDD" id="cd00201">
    <property type="entry name" value="WW"/>
    <property type="match status" value="3"/>
</dbReference>
<dbReference type="SMART" id="SM00456">
    <property type="entry name" value="WW"/>
    <property type="match status" value="3"/>
</dbReference>
<dbReference type="PANTHER" id="PTHR17616">
    <property type="entry name" value="YES-ASSOCIATED PROTEIN YAP1 FAMILY MEMBER"/>
    <property type="match status" value="1"/>
</dbReference>
<dbReference type="AlphaFoldDB" id="D8LNT3"/>
<reference evidence="7 8" key="1">
    <citation type="journal article" date="2010" name="Nature">
        <title>The Ectocarpus genome and the independent evolution of multicellularity in brown algae.</title>
        <authorList>
            <person name="Cock J.M."/>
            <person name="Sterck L."/>
            <person name="Rouze P."/>
            <person name="Scornet D."/>
            <person name="Allen A.E."/>
            <person name="Amoutzias G."/>
            <person name="Anthouard V."/>
            <person name="Artiguenave F."/>
            <person name="Aury J.M."/>
            <person name="Badger J.H."/>
            <person name="Beszteri B."/>
            <person name="Billiau K."/>
            <person name="Bonnet E."/>
            <person name="Bothwell J.H."/>
            <person name="Bowler C."/>
            <person name="Boyen C."/>
            <person name="Brownlee C."/>
            <person name="Carrano C.J."/>
            <person name="Charrier B."/>
            <person name="Cho G.Y."/>
            <person name="Coelho S.M."/>
            <person name="Collen J."/>
            <person name="Corre E."/>
            <person name="Da Silva C."/>
            <person name="Delage L."/>
            <person name="Delaroque N."/>
            <person name="Dittami S.M."/>
            <person name="Doulbeau S."/>
            <person name="Elias M."/>
            <person name="Farnham G."/>
            <person name="Gachon C.M."/>
            <person name="Gschloessl B."/>
            <person name="Heesch S."/>
            <person name="Jabbari K."/>
            <person name="Jubin C."/>
            <person name="Kawai H."/>
            <person name="Kimura K."/>
            <person name="Kloareg B."/>
            <person name="Kupper F.C."/>
            <person name="Lang D."/>
            <person name="Le Bail A."/>
            <person name="Leblanc C."/>
            <person name="Lerouge P."/>
            <person name="Lohr M."/>
            <person name="Lopez P.J."/>
            <person name="Martens C."/>
            <person name="Maumus F."/>
            <person name="Michel G."/>
            <person name="Miranda-Saavedra D."/>
            <person name="Morales J."/>
            <person name="Moreau H."/>
            <person name="Motomura T."/>
            <person name="Nagasato C."/>
            <person name="Napoli C.A."/>
            <person name="Nelson D.R."/>
            <person name="Nyvall-Collen P."/>
            <person name="Peters A.F."/>
            <person name="Pommier C."/>
            <person name="Potin P."/>
            <person name="Poulain J."/>
            <person name="Quesneville H."/>
            <person name="Read B."/>
            <person name="Rensing S.A."/>
            <person name="Ritter A."/>
            <person name="Rousvoal S."/>
            <person name="Samanta M."/>
            <person name="Samson G."/>
            <person name="Schroeder D.C."/>
            <person name="Segurens B."/>
            <person name="Strittmatter M."/>
            <person name="Tonon T."/>
            <person name="Tregear J.W."/>
            <person name="Valentin K."/>
            <person name="von Dassow P."/>
            <person name="Yamagishi T."/>
            <person name="Van de Peer Y."/>
            <person name="Wincker P."/>
        </authorList>
    </citation>
    <scope>NUCLEOTIDE SEQUENCE [LARGE SCALE GENOMIC DNA]</scope>
    <source>
        <strain evidence="8">Ec32 / CCAP1310/4</strain>
    </source>
</reference>
<dbReference type="Gene3D" id="2.20.70.10">
    <property type="match status" value="3"/>
</dbReference>
<keyword evidence="8" id="KW-1185">Reference proteome</keyword>
<evidence type="ECO:0000256" key="2">
    <source>
        <dbReference type="ARBA" id="ARBA00004496"/>
    </source>
</evidence>
<protein>
    <recommendedName>
        <fullName evidence="6">WW domain-containing protein</fullName>
    </recommendedName>
</protein>
<dbReference type="STRING" id="2880.D8LNT3"/>
<sequence>MASSSDLPPGWEARVQDDGRVYYVDHINKITTYDKPQAPPPPGWSVKTTPSGQVYYENHVTKTTQWERPVAPVAAPAPGVSPGGWSVKTTPSGQVYYENHVTKTTQWERPVAPAAAPVPGVSPGGKDIVEEGGAMLRRFADRSGLQKELQGFKKQLQPLKAQLKEGLRTGVEEAQRKINEGKQASAASSVPMAGHSSGNTGDGASAGHHHRTPQQELERHLIAEERRRAQAQMNAVTIANNQKRINANLRAGAGIHFGPTKRVWVKEDTSPYGGAGIKF</sequence>
<dbReference type="GO" id="GO:0003713">
    <property type="term" value="F:transcription coactivator activity"/>
    <property type="evidence" value="ECO:0007669"/>
    <property type="project" value="TreeGrafter"/>
</dbReference>
<evidence type="ECO:0000256" key="3">
    <source>
        <dbReference type="ARBA" id="ARBA00022490"/>
    </source>
</evidence>
<proteinExistence type="predicted"/>
<evidence type="ECO:0000256" key="5">
    <source>
        <dbReference type="SAM" id="MobiDB-lite"/>
    </source>
</evidence>
<dbReference type="PANTHER" id="PTHR17616:SF8">
    <property type="entry name" value="TRANSCRIPTIONAL COACTIVATOR YORKIE"/>
    <property type="match status" value="1"/>
</dbReference>
<dbReference type="PROSITE" id="PS50020">
    <property type="entry name" value="WW_DOMAIN_2"/>
    <property type="match status" value="3"/>
</dbReference>
<keyword evidence="4" id="KW-0539">Nucleus</keyword>
<dbReference type="EMBL" id="FN649760">
    <property type="protein sequence ID" value="CBN78293.1"/>
    <property type="molecule type" value="Genomic_DNA"/>
</dbReference>
<dbReference type="Proteomes" id="UP000002630">
    <property type="component" value="Unassembled WGS sequence"/>
</dbReference>
<dbReference type="PROSITE" id="PS01159">
    <property type="entry name" value="WW_DOMAIN_1"/>
    <property type="match status" value="3"/>
</dbReference>
<evidence type="ECO:0000259" key="6">
    <source>
        <dbReference type="PROSITE" id="PS50020"/>
    </source>
</evidence>
<name>D8LNT3_ECTSI</name>
<dbReference type="SUPFAM" id="SSF51045">
    <property type="entry name" value="WW domain"/>
    <property type="match status" value="3"/>
</dbReference>
<dbReference type="InParanoid" id="D8LNT3"/>
<evidence type="ECO:0000256" key="1">
    <source>
        <dbReference type="ARBA" id="ARBA00004123"/>
    </source>
</evidence>